<evidence type="ECO:0000256" key="3">
    <source>
        <dbReference type="ARBA" id="ARBA00022448"/>
    </source>
</evidence>
<keyword evidence="6" id="KW-0677">Repeat</keyword>
<keyword evidence="3 13" id="KW-0813">Transport</keyword>
<accession>A0A0V0R2R7</accession>
<comment type="similarity">
    <text evidence="2 13">Belongs to the mitochondrial carrier (TC 2.A.29) family.</text>
</comment>
<proteinExistence type="inferred from homology"/>
<dbReference type="PROSITE" id="PS50920">
    <property type="entry name" value="SOLCAR"/>
    <property type="match status" value="3"/>
</dbReference>
<dbReference type="PROSITE" id="PS00018">
    <property type="entry name" value="EF_HAND_1"/>
    <property type="match status" value="1"/>
</dbReference>
<dbReference type="FunFam" id="1.50.40.10:FF:000016">
    <property type="entry name" value="Solute carrier family 25 member 23"/>
    <property type="match status" value="1"/>
</dbReference>
<dbReference type="SUPFAM" id="SSF47473">
    <property type="entry name" value="EF-hand"/>
    <property type="match status" value="1"/>
</dbReference>
<evidence type="ECO:0000256" key="5">
    <source>
        <dbReference type="ARBA" id="ARBA00022723"/>
    </source>
</evidence>
<feature type="repeat" description="Solcar" evidence="12">
    <location>
        <begin position="189"/>
        <end position="275"/>
    </location>
</feature>
<dbReference type="InterPro" id="IPR011992">
    <property type="entry name" value="EF-hand-dom_pair"/>
</dbReference>
<dbReference type="OrthoDB" id="270584at2759"/>
<keyword evidence="9 14" id="KW-1133">Transmembrane helix</keyword>
<feature type="transmembrane region" description="Helical" evidence="14">
    <location>
        <begin position="340"/>
        <end position="365"/>
    </location>
</feature>
<dbReference type="GO" id="GO:0055085">
    <property type="term" value="P:transmembrane transport"/>
    <property type="evidence" value="ECO:0007669"/>
    <property type="project" value="InterPro"/>
</dbReference>
<evidence type="ECO:0000259" key="15">
    <source>
        <dbReference type="PROSITE" id="PS50222"/>
    </source>
</evidence>
<sequence length="481" mass="54745">MADLKLLRKVFDNLDLDKNETLSLDEVQMGLHKLGFTLSLDEINEQLFQIMDRNKNGKITFKDFVKFVDNRNKEFKEIFMDISKTYSTDYMYNDDDLFFKPTISSSDIRSFINQYKIKATDKQISTFLDLIDDDSQGVISFEEFQAFFALLPRANPAAVFEAFKYTTIYEHANDELRLPRQVGRDDGNSYNLYKLGSGAIAGFISRTVTAPFDRLRMMMQFKDPGSEKLGFWGGLKEIYLKDGFKGYFKGNGINCMKKVPEIAIKFYVFDFLLEQFSFKKHTTSMLERILSGGIAGGVGQFLVYPMEIARVRFALAPTGYYTSFFDCIHKIVKQEGITKLYSGLTPTLIGIFPYAGIDIGVYSFIKLQYCQYYQGQNKEPTIGNLLFSGMVASAIAMVATAPINIVRTRLQGNGLLPVHKRYHGPIDAAVRTFKKEGIQGFYRGTWPALIKVMPATSISYIVYEKLNQLVQHKSQAYAEAV</sequence>
<evidence type="ECO:0000256" key="10">
    <source>
        <dbReference type="ARBA" id="ARBA00023128"/>
    </source>
</evidence>
<dbReference type="InterPro" id="IPR018108">
    <property type="entry name" value="MCP_transmembrane"/>
</dbReference>
<comment type="subcellular location">
    <subcellularLocation>
        <location evidence="1">Mitochondrion inner membrane</location>
        <topology evidence="1">Multi-pass membrane protein</topology>
    </subcellularLocation>
</comment>
<protein>
    <submittedName>
        <fullName evidence="16">Mitochondrial carrier domain</fullName>
    </submittedName>
</protein>
<keyword evidence="4 12" id="KW-0812">Transmembrane</keyword>
<evidence type="ECO:0000256" key="14">
    <source>
        <dbReference type="SAM" id="Phobius"/>
    </source>
</evidence>
<feature type="transmembrane region" description="Helical" evidence="14">
    <location>
        <begin position="385"/>
        <end position="406"/>
    </location>
</feature>
<evidence type="ECO:0000256" key="2">
    <source>
        <dbReference type="ARBA" id="ARBA00006375"/>
    </source>
</evidence>
<evidence type="ECO:0000313" key="17">
    <source>
        <dbReference type="Proteomes" id="UP000054937"/>
    </source>
</evidence>
<dbReference type="InterPro" id="IPR002067">
    <property type="entry name" value="MCP"/>
</dbReference>
<feature type="repeat" description="Solcar" evidence="12">
    <location>
        <begin position="380"/>
        <end position="469"/>
    </location>
</feature>
<dbReference type="AlphaFoldDB" id="A0A0V0R2R7"/>
<evidence type="ECO:0000256" key="6">
    <source>
        <dbReference type="ARBA" id="ARBA00022737"/>
    </source>
</evidence>
<feature type="repeat" description="Solcar" evidence="12">
    <location>
        <begin position="283"/>
        <end position="368"/>
    </location>
</feature>
<evidence type="ECO:0000313" key="16">
    <source>
        <dbReference type="EMBL" id="KRX08815.1"/>
    </source>
</evidence>
<dbReference type="InterPro" id="IPR018247">
    <property type="entry name" value="EF_Hand_1_Ca_BS"/>
</dbReference>
<dbReference type="EMBL" id="LDAU01000057">
    <property type="protein sequence ID" value="KRX08815.1"/>
    <property type="molecule type" value="Genomic_DNA"/>
</dbReference>
<dbReference type="GO" id="GO:0005743">
    <property type="term" value="C:mitochondrial inner membrane"/>
    <property type="evidence" value="ECO:0007669"/>
    <property type="project" value="UniProtKB-SubCell"/>
</dbReference>
<dbReference type="Proteomes" id="UP000054937">
    <property type="component" value="Unassembled WGS sequence"/>
</dbReference>
<keyword evidence="8" id="KW-0106">Calcium</keyword>
<dbReference type="InterPro" id="IPR023395">
    <property type="entry name" value="MCP_dom_sf"/>
</dbReference>
<dbReference type="Pfam" id="PF13499">
    <property type="entry name" value="EF-hand_7"/>
    <property type="match status" value="1"/>
</dbReference>
<name>A0A0V0R2R7_PSEPJ</name>
<feature type="domain" description="EF-hand" evidence="15">
    <location>
        <begin position="39"/>
        <end position="74"/>
    </location>
</feature>
<gene>
    <name evidence="16" type="ORF">PPERSA_08919</name>
</gene>
<evidence type="ECO:0000256" key="4">
    <source>
        <dbReference type="ARBA" id="ARBA00022692"/>
    </source>
</evidence>
<organism evidence="16 17">
    <name type="scientific">Pseudocohnilembus persalinus</name>
    <name type="common">Ciliate</name>
    <dbReference type="NCBI Taxonomy" id="266149"/>
    <lineage>
        <taxon>Eukaryota</taxon>
        <taxon>Sar</taxon>
        <taxon>Alveolata</taxon>
        <taxon>Ciliophora</taxon>
        <taxon>Intramacronucleata</taxon>
        <taxon>Oligohymenophorea</taxon>
        <taxon>Scuticociliatia</taxon>
        <taxon>Philasterida</taxon>
        <taxon>Pseudocohnilembidae</taxon>
        <taxon>Pseudocohnilembus</taxon>
    </lineage>
</organism>
<keyword evidence="17" id="KW-1185">Reference proteome</keyword>
<keyword evidence="7" id="KW-0999">Mitochondrion inner membrane</keyword>
<dbReference type="Gene3D" id="1.50.40.10">
    <property type="entry name" value="Mitochondrial carrier domain"/>
    <property type="match status" value="1"/>
</dbReference>
<dbReference type="InterPro" id="IPR002048">
    <property type="entry name" value="EF_hand_dom"/>
</dbReference>
<dbReference type="Pfam" id="PF00153">
    <property type="entry name" value="Mito_carr"/>
    <property type="match status" value="3"/>
</dbReference>
<dbReference type="Gene3D" id="1.10.238.10">
    <property type="entry name" value="EF-hand"/>
    <property type="match status" value="2"/>
</dbReference>
<evidence type="ECO:0000256" key="7">
    <source>
        <dbReference type="ARBA" id="ARBA00022792"/>
    </source>
</evidence>
<reference evidence="16 17" key="1">
    <citation type="journal article" date="2015" name="Sci. Rep.">
        <title>Genome of the facultative scuticociliatosis pathogen Pseudocohnilembus persalinus provides insight into its virulence through horizontal gene transfer.</title>
        <authorList>
            <person name="Xiong J."/>
            <person name="Wang G."/>
            <person name="Cheng J."/>
            <person name="Tian M."/>
            <person name="Pan X."/>
            <person name="Warren A."/>
            <person name="Jiang C."/>
            <person name="Yuan D."/>
            <person name="Miao W."/>
        </authorList>
    </citation>
    <scope>NUCLEOTIDE SEQUENCE [LARGE SCALE GENOMIC DNA]</scope>
    <source>
        <strain evidence="16">36N120E</strain>
    </source>
</reference>
<keyword evidence="10" id="KW-0496">Mitochondrion</keyword>
<dbReference type="SUPFAM" id="SSF103506">
    <property type="entry name" value="Mitochondrial carrier"/>
    <property type="match status" value="1"/>
</dbReference>
<evidence type="ECO:0000256" key="12">
    <source>
        <dbReference type="PROSITE-ProRule" id="PRU00282"/>
    </source>
</evidence>
<feature type="domain" description="EF-hand" evidence="15">
    <location>
        <begin position="119"/>
        <end position="154"/>
    </location>
</feature>
<keyword evidence="5" id="KW-0479">Metal-binding</keyword>
<feature type="domain" description="EF-hand" evidence="15">
    <location>
        <begin position="2"/>
        <end position="37"/>
    </location>
</feature>
<dbReference type="PRINTS" id="PR00926">
    <property type="entry name" value="MITOCARRIER"/>
</dbReference>
<dbReference type="OMA" id="MFHSLDH"/>
<dbReference type="PANTHER" id="PTHR24089">
    <property type="entry name" value="SOLUTE CARRIER FAMILY 25"/>
    <property type="match status" value="1"/>
</dbReference>
<evidence type="ECO:0000256" key="9">
    <source>
        <dbReference type="ARBA" id="ARBA00022989"/>
    </source>
</evidence>
<dbReference type="SMART" id="SM00054">
    <property type="entry name" value="EFh"/>
    <property type="match status" value="3"/>
</dbReference>
<keyword evidence="11 12" id="KW-0472">Membrane</keyword>
<dbReference type="FunCoup" id="A0A0V0R2R7">
    <property type="interactions" value="5"/>
</dbReference>
<evidence type="ECO:0000256" key="8">
    <source>
        <dbReference type="ARBA" id="ARBA00022837"/>
    </source>
</evidence>
<comment type="caution">
    <text evidence="16">The sequence shown here is derived from an EMBL/GenBank/DDBJ whole genome shotgun (WGS) entry which is preliminary data.</text>
</comment>
<dbReference type="GO" id="GO:0005509">
    <property type="term" value="F:calcium ion binding"/>
    <property type="evidence" value="ECO:0007669"/>
    <property type="project" value="InterPro"/>
</dbReference>
<evidence type="ECO:0000256" key="11">
    <source>
        <dbReference type="ARBA" id="ARBA00023136"/>
    </source>
</evidence>
<dbReference type="InParanoid" id="A0A0V0R2R7"/>
<evidence type="ECO:0000256" key="1">
    <source>
        <dbReference type="ARBA" id="ARBA00004448"/>
    </source>
</evidence>
<dbReference type="CDD" id="cd00051">
    <property type="entry name" value="EFh"/>
    <property type="match status" value="1"/>
</dbReference>
<dbReference type="Pfam" id="PF13202">
    <property type="entry name" value="EF-hand_5"/>
    <property type="match status" value="1"/>
</dbReference>
<evidence type="ECO:0000256" key="13">
    <source>
        <dbReference type="RuleBase" id="RU000488"/>
    </source>
</evidence>
<dbReference type="PROSITE" id="PS50222">
    <property type="entry name" value="EF_HAND_2"/>
    <property type="match status" value="3"/>
</dbReference>